<dbReference type="SUPFAM" id="SSF53474">
    <property type="entry name" value="alpha/beta-Hydrolases"/>
    <property type="match status" value="1"/>
</dbReference>
<gene>
    <name evidence="2" type="ORF">HNR61_001012</name>
</gene>
<evidence type="ECO:0000259" key="1">
    <source>
        <dbReference type="Pfam" id="PF00561"/>
    </source>
</evidence>
<dbReference type="PRINTS" id="PR00111">
    <property type="entry name" value="ABHYDROLASE"/>
</dbReference>
<evidence type="ECO:0000313" key="3">
    <source>
        <dbReference type="Proteomes" id="UP000572680"/>
    </source>
</evidence>
<dbReference type="RefSeq" id="WP_182841847.1">
    <property type="nucleotide sequence ID" value="NZ_BAAALP010000090.1"/>
</dbReference>
<dbReference type="GO" id="GO:0003824">
    <property type="term" value="F:catalytic activity"/>
    <property type="evidence" value="ECO:0007669"/>
    <property type="project" value="InterPro"/>
</dbReference>
<dbReference type="InterPro" id="IPR000073">
    <property type="entry name" value="AB_hydrolase_1"/>
</dbReference>
<evidence type="ECO:0000313" key="2">
    <source>
        <dbReference type="EMBL" id="MBA8949414.1"/>
    </source>
</evidence>
<dbReference type="PRINTS" id="PR00412">
    <property type="entry name" value="EPOXHYDRLASE"/>
</dbReference>
<dbReference type="PANTHER" id="PTHR43798">
    <property type="entry name" value="MONOACYLGLYCEROL LIPASE"/>
    <property type="match status" value="1"/>
</dbReference>
<keyword evidence="3" id="KW-1185">Reference proteome</keyword>
<comment type="caution">
    <text evidence="2">The sequence shown here is derived from an EMBL/GenBank/DDBJ whole genome shotgun (WGS) entry which is preliminary data.</text>
</comment>
<name>A0A7W3LJQ5_ACTNM</name>
<dbReference type="Proteomes" id="UP000572680">
    <property type="component" value="Unassembled WGS sequence"/>
</dbReference>
<dbReference type="Gene3D" id="3.40.50.1820">
    <property type="entry name" value="alpha/beta hydrolase"/>
    <property type="match status" value="1"/>
</dbReference>
<dbReference type="InterPro" id="IPR029058">
    <property type="entry name" value="AB_hydrolase_fold"/>
</dbReference>
<accession>A0A7W3LJQ5</accession>
<dbReference type="EMBL" id="JACJIA010000001">
    <property type="protein sequence ID" value="MBA8949414.1"/>
    <property type="molecule type" value="Genomic_DNA"/>
</dbReference>
<feature type="domain" description="AB hydrolase-1" evidence="1">
    <location>
        <begin position="21"/>
        <end position="132"/>
    </location>
</feature>
<proteinExistence type="predicted"/>
<dbReference type="InterPro" id="IPR050266">
    <property type="entry name" value="AB_hydrolase_sf"/>
</dbReference>
<dbReference type="InterPro" id="IPR000639">
    <property type="entry name" value="Epox_hydrolase-like"/>
</dbReference>
<protein>
    <submittedName>
        <fullName evidence="2">Pimeloyl-ACP methyl ester carboxylesterase</fullName>
    </submittedName>
</protein>
<sequence length="265" mass="27745">MTQHLELPGGRIAYDVTGDGPLVVLLPGMGDVRAVYRRLAPELAAAGYRIATADLRGHGESSADWDAYDNAAAGRDLAALIRHLGGPATVVGHSFSGGTAVWLAAEHPELVDGVVLLEAFTRPVAMNPLTRGLARVILSSTALWAMYYRSLHKGPKPADFADHLKAVRAGTRGRMRAVTAIGLNDKASLAGRLSRVTAPALIVMGGESPDFKDPRAEAATIAGELGGDSRTLVIEGAGHYPHTEFPAETAAAVLDFLAGRRAEAA</sequence>
<organism evidence="2 3">
    <name type="scientific">Actinomadura namibiensis</name>
    <dbReference type="NCBI Taxonomy" id="182080"/>
    <lineage>
        <taxon>Bacteria</taxon>
        <taxon>Bacillati</taxon>
        <taxon>Actinomycetota</taxon>
        <taxon>Actinomycetes</taxon>
        <taxon>Streptosporangiales</taxon>
        <taxon>Thermomonosporaceae</taxon>
        <taxon>Actinomadura</taxon>
    </lineage>
</organism>
<reference evidence="2 3" key="1">
    <citation type="submission" date="2020-08" db="EMBL/GenBank/DDBJ databases">
        <title>Genomic Encyclopedia of Type Strains, Phase IV (KMG-IV): sequencing the most valuable type-strain genomes for metagenomic binning, comparative biology and taxonomic classification.</title>
        <authorList>
            <person name="Goeker M."/>
        </authorList>
    </citation>
    <scope>NUCLEOTIDE SEQUENCE [LARGE SCALE GENOMIC DNA]</scope>
    <source>
        <strain evidence="2 3">DSM 44197</strain>
    </source>
</reference>
<dbReference type="Pfam" id="PF00561">
    <property type="entry name" value="Abhydrolase_1"/>
    <property type="match status" value="1"/>
</dbReference>
<dbReference type="AlphaFoldDB" id="A0A7W3LJQ5"/>